<dbReference type="OrthoDB" id="10253878at2759"/>
<evidence type="ECO:0000313" key="4">
    <source>
        <dbReference type="Proteomes" id="UP000186922"/>
    </source>
</evidence>
<accession>A0A1D1W676</accession>
<dbReference type="GO" id="GO:0031929">
    <property type="term" value="P:TOR signaling"/>
    <property type="evidence" value="ECO:0007669"/>
    <property type="project" value="TreeGrafter"/>
</dbReference>
<protein>
    <recommendedName>
        <fullName evidence="2">TIP41-like protein</fullName>
    </recommendedName>
</protein>
<keyword evidence="4" id="KW-1185">Reference proteome</keyword>
<sequence length="294" mass="33527">MDHAFHSPDTLTVPVESKKPITAYNLETNSHTFGNVKVTVTKGPMLSSQCQCSSLKTNPEEIAGGDGEQRCVFCRYEPKITLKHLPDMVFVQNRLVVAFFWGKFGIEFNAVDAVNSIRDTPTTDARVASAEVWQAARSESLKTHTTHAVQYDWTYTPHYRGTIFGQGLKVEPTDLQLDMNLLTKKDPVMFFDELQLYGDELDDNGCAELEIKIRIVESYMFILLRFYLRVDHVMVRIQDTRLFLEKDKPYMLREFSVRESSISNLPSNVSPMDASAVWQALQPQQVVVEKITFS</sequence>
<organism evidence="3 4">
    <name type="scientific">Ramazzottius varieornatus</name>
    <name type="common">Water bear</name>
    <name type="synonym">Tardigrade</name>
    <dbReference type="NCBI Taxonomy" id="947166"/>
    <lineage>
        <taxon>Eukaryota</taxon>
        <taxon>Metazoa</taxon>
        <taxon>Ecdysozoa</taxon>
        <taxon>Tardigrada</taxon>
        <taxon>Eutardigrada</taxon>
        <taxon>Parachela</taxon>
        <taxon>Hypsibioidea</taxon>
        <taxon>Ramazzottiidae</taxon>
        <taxon>Ramazzottius</taxon>
    </lineage>
</organism>
<dbReference type="EMBL" id="BDGG01000019">
    <property type="protein sequence ID" value="GAV08941.1"/>
    <property type="molecule type" value="Genomic_DNA"/>
</dbReference>
<dbReference type="Proteomes" id="UP000186922">
    <property type="component" value="Unassembled WGS sequence"/>
</dbReference>
<dbReference type="STRING" id="947166.A0A1D1W676"/>
<proteinExistence type="inferred from homology"/>
<comment type="caution">
    <text evidence="3">The sequence shown here is derived from an EMBL/GenBank/DDBJ whole genome shotgun (WGS) entry which is preliminary data.</text>
</comment>
<evidence type="ECO:0000256" key="1">
    <source>
        <dbReference type="ARBA" id="ARBA00006658"/>
    </source>
</evidence>
<dbReference type="InterPro" id="IPR051330">
    <property type="entry name" value="Phosphatase_reg/MetRdx"/>
</dbReference>
<evidence type="ECO:0000313" key="3">
    <source>
        <dbReference type="EMBL" id="GAV08941.1"/>
    </source>
</evidence>
<reference evidence="3 4" key="1">
    <citation type="journal article" date="2016" name="Nat. Commun.">
        <title>Extremotolerant tardigrade genome and improved radiotolerance of human cultured cells by tardigrade-unique protein.</title>
        <authorList>
            <person name="Hashimoto T."/>
            <person name="Horikawa D.D."/>
            <person name="Saito Y."/>
            <person name="Kuwahara H."/>
            <person name="Kozuka-Hata H."/>
            <person name="Shin-I T."/>
            <person name="Minakuchi Y."/>
            <person name="Ohishi K."/>
            <person name="Motoyama A."/>
            <person name="Aizu T."/>
            <person name="Enomoto A."/>
            <person name="Kondo K."/>
            <person name="Tanaka S."/>
            <person name="Hara Y."/>
            <person name="Koshikawa S."/>
            <person name="Sagara H."/>
            <person name="Miura T."/>
            <person name="Yokobori S."/>
            <person name="Miyagawa K."/>
            <person name="Suzuki Y."/>
            <person name="Kubo T."/>
            <person name="Oyama M."/>
            <person name="Kohara Y."/>
            <person name="Fujiyama A."/>
            <person name="Arakawa K."/>
            <person name="Katayama T."/>
            <person name="Toyoda A."/>
            <person name="Kunieda T."/>
        </authorList>
    </citation>
    <scope>NUCLEOTIDE SEQUENCE [LARGE SCALE GENOMIC DNA]</scope>
    <source>
        <strain evidence="3 4">YOKOZUNA-1</strain>
    </source>
</reference>
<dbReference type="PANTHER" id="PTHR21021:SF16">
    <property type="entry name" value="TIP41-LIKE PROTEIN"/>
    <property type="match status" value="1"/>
</dbReference>
<evidence type="ECO:0000256" key="2">
    <source>
        <dbReference type="ARBA" id="ARBA00018951"/>
    </source>
</evidence>
<dbReference type="AlphaFoldDB" id="A0A1D1W676"/>
<gene>
    <name evidence="3" type="primary">RvY_18559-1</name>
    <name evidence="3" type="synonym">RvY_18559.1</name>
    <name evidence="3" type="ORF">RvY_18559</name>
</gene>
<name>A0A1D1W676_RAMVA</name>
<dbReference type="GO" id="GO:0005829">
    <property type="term" value="C:cytosol"/>
    <property type="evidence" value="ECO:0007669"/>
    <property type="project" value="TreeGrafter"/>
</dbReference>
<dbReference type="InterPro" id="IPR007303">
    <property type="entry name" value="TIP41-like"/>
</dbReference>
<dbReference type="Pfam" id="PF04176">
    <property type="entry name" value="TIP41"/>
    <property type="match status" value="1"/>
</dbReference>
<comment type="similarity">
    <text evidence="1">Belongs to the TIP41 family.</text>
</comment>
<dbReference type="PANTHER" id="PTHR21021">
    <property type="entry name" value="GAF/PUTATIVE CYTOSKELETAL PROTEIN"/>
    <property type="match status" value="1"/>
</dbReference>